<dbReference type="EMBL" id="CAAALY010020854">
    <property type="protein sequence ID" value="VEL14352.1"/>
    <property type="molecule type" value="Genomic_DNA"/>
</dbReference>
<comment type="caution">
    <text evidence="2">The sequence shown here is derived from an EMBL/GenBank/DDBJ whole genome shotgun (WGS) entry which is preliminary data.</text>
</comment>
<accession>A0A448WL51</accession>
<keyword evidence="3" id="KW-1185">Reference proteome</keyword>
<reference evidence="2" key="1">
    <citation type="submission" date="2018-11" db="EMBL/GenBank/DDBJ databases">
        <authorList>
            <consortium name="Pathogen Informatics"/>
        </authorList>
    </citation>
    <scope>NUCLEOTIDE SEQUENCE</scope>
</reference>
<sequence length="57" mass="6358">MSDCLGFLRLACKPDINVARINLQKRQSVTQMEKRRSIGPSIGQSAENARPSKDRSV</sequence>
<organism evidence="2 3">
    <name type="scientific">Protopolystoma xenopodis</name>
    <dbReference type="NCBI Taxonomy" id="117903"/>
    <lineage>
        <taxon>Eukaryota</taxon>
        <taxon>Metazoa</taxon>
        <taxon>Spiralia</taxon>
        <taxon>Lophotrochozoa</taxon>
        <taxon>Platyhelminthes</taxon>
        <taxon>Monogenea</taxon>
        <taxon>Polyopisthocotylea</taxon>
        <taxon>Polystomatidea</taxon>
        <taxon>Polystomatidae</taxon>
        <taxon>Protopolystoma</taxon>
    </lineage>
</organism>
<evidence type="ECO:0000313" key="3">
    <source>
        <dbReference type="Proteomes" id="UP000784294"/>
    </source>
</evidence>
<evidence type="ECO:0000313" key="2">
    <source>
        <dbReference type="EMBL" id="VEL14352.1"/>
    </source>
</evidence>
<name>A0A448WL51_9PLAT</name>
<gene>
    <name evidence="2" type="ORF">PXEA_LOCUS7792</name>
</gene>
<proteinExistence type="predicted"/>
<feature type="region of interest" description="Disordered" evidence="1">
    <location>
        <begin position="26"/>
        <end position="57"/>
    </location>
</feature>
<protein>
    <submittedName>
        <fullName evidence="2">Uncharacterized protein</fullName>
    </submittedName>
</protein>
<dbReference type="Proteomes" id="UP000784294">
    <property type="component" value="Unassembled WGS sequence"/>
</dbReference>
<dbReference type="AlphaFoldDB" id="A0A448WL51"/>
<evidence type="ECO:0000256" key="1">
    <source>
        <dbReference type="SAM" id="MobiDB-lite"/>
    </source>
</evidence>